<keyword evidence="4" id="KW-1185">Reference proteome</keyword>
<feature type="transmembrane region" description="Helical" evidence="1">
    <location>
        <begin position="102"/>
        <end position="121"/>
    </location>
</feature>
<name>A0A814IX39_9BILA</name>
<feature type="transmembrane region" description="Helical" evidence="1">
    <location>
        <begin position="12"/>
        <end position="30"/>
    </location>
</feature>
<dbReference type="AlphaFoldDB" id="A0A814IX39"/>
<keyword evidence="1" id="KW-1133">Transmembrane helix</keyword>
<sequence>MLYYFSNSALIVARLAVMIIIIMGVLKYFVKHPGGKKLSKLLKCIFKQTDVIGEGELWVGGLASFSVVALVSFGCAFSNGYLKQYPPEHASDLMMSKYLNVAHFQLIILVVMNHCLINVIVHAEMVNLSVKKLDMMN</sequence>
<reference evidence="2" key="1">
    <citation type="submission" date="2021-02" db="EMBL/GenBank/DDBJ databases">
        <authorList>
            <person name="Nowell W R."/>
        </authorList>
    </citation>
    <scope>NUCLEOTIDE SEQUENCE</scope>
</reference>
<dbReference type="Proteomes" id="UP000681722">
    <property type="component" value="Unassembled WGS sequence"/>
</dbReference>
<gene>
    <name evidence="2" type="ORF">GPM918_LOCUS15214</name>
    <name evidence="3" type="ORF">SRO942_LOCUS15214</name>
</gene>
<dbReference type="Proteomes" id="UP000663829">
    <property type="component" value="Unassembled WGS sequence"/>
</dbReference>
<evidence type="ECO:0000313" key="2">
    <source>
        <dbReference type="EMBL" id="CAF1029674.1"/>
    </source>
</evidence>
<organism evidence="2 4">
    <name type="scientific">Didymodactylos carnosus</name>
    <dbReference type="NCBI Taxonomy" id="1234261"/>
    <lineage>
        <taxon>Eukaryota</taxon>
        <taxon>Metazoa</taxon>
        <taxon>Spiralia</taxon>
        <taxon>Gnathifera</taxon>
        <taxon>Rotifera</taxon>
        <taxon>Eurotatoria</taxon>
        <taxon>Bdelloidea</taxon>
        <taxon>Philodinida</taxon>
        <taxon>Philodinidae</taxon>
        <taxon>Didymodactylos</taxon>
    </lineage>
</organism>
<evidence type="ECO:0000313" key="3">
    <source>
        <dbReference type="EMBL" id="CAF3800615.1"/>
    </source>
</evidence>
<dbReference type="EMBL" id="CAJOBC010003792">
    <property type="protein sequence ID" value="CAF3800615.1"/>
    <property type="molecule type" value="Genomic_DNA"/>
</dbReference>
<proteinExistence type="predicted"/>
<evidence type="ECO:0000256" key="1">
    <source>
        <dbReference type="SAM" id="Phobius"/>
    </source>
</evidence>
<protein>
    <submittedName>
        <fullName evidence="2">Uncharacterized protein</fullName>
    </submittedName>
</protein>
<evidence type="ECO:0000313" key="4">
    <source>
        <dbReference type="Proteomes" id="UP000663829"/>
    </source>
</evidence>
<feature type="transmembrane region" description="Helical" evidence="1">
    <location>
        <begin position="57"/>
        <end position="82"/>
    </location>
</feature>
<keyword evidence="1" id="KW-0472">Membrane</keyword>
<accession>A0A814IX39</accession>
<keyword evidence="1" id="KW-0812">Transmembrane</keyword>
<comment type="caution">
    <text evidence="2">The sequence shown here is derived from an EMBL/GenBank/DDBJ whole genome shotgun (WGS) entry which is preliminary data.</text>
</comment>
<dbReference type="EMBL" id="CAJNOQ010003792">
    <property type="protein sequence ID" value="CAF1029674.1"/>
    <property type="molecule type" value="Genomic_DNA"/>
</dbReference>